<dbReference type="GO" id="GO:0007154">
    <property type="term" value="P:cell communication"/>
    <property type="evidence" value="ECO:0007669"/>
    <property type="project" value="InterPro"/>
</dbReference>
<protein>
    <recommendedName>
        <fullName evidence="5">Calx-beta domain-containing protein</fullName>
    </recommendedName>
</protein>
<dbReference type="SUPFAM" id="SSF141072">
    <property type="entry name" value="CalX-like"/>
    <property type="match status" value="1"/>
</dbReference>
<dbReference type="GO" id="GO:0016020">
    <property type="term" value="C:membrane"/>
    <property type="evidence" value="ECO:0007669"/>
    <property type="project" value="InterPro"/>
</dbReference>
<evidence type="ECO:0000256" key="4">
    <source>
        <dbReference type="SAM" id="MobiDB-lite"/>
    </source>
</evidence>
<dbReference type="InterPro" id="IPR003644">
    <property type="entry name" value="Calx_beta"/>
</dbReference>
<keyword evidence="7" id="KW-1185">Reference proteome</keyword>
<evidence type="ECO:0000313" key="7">
    <source>
        <dbReference type="Proteomes" id="UP000196027"/>
    </source>
</evidence>
<reference evidence="6 7" key="1">
    <citation type="submission" date="2017-05" db="EMBL/GenBank/DDBJ databases">
        <title>Genomic insights into alkan degradation activity of Oleiphilus messinensis.</title>
        <authorList>
            <person name="Kozyavkin S.A."/>
            <person name="Slesarev A.I."/>
            <person name="Golyshin P.N."/>
            <person name="Korzhenkov A."/>
            <person name="Golyshina O.N."/>
            <person name="Toshchakov S.V."/>
        </authorList>
    </citation>
    <scope>NUCLEOTIDE SEQUENCE [LARGE SCALE GENOMIC DNA]</scope>
    <source>
        <strain evidence="6 7">ME102</strain>
    </source>
</reference>
<dbReference type="OrthoDB" id="6339802at2"/>
<accession>A0A1Y0IAC7</accession>
<dbReference type="AlphaFoldDB" id="A0A1Y0IAC7"/>
<feature type="domain" description="Calx-beta" evidence="5">
    <location>
        <begin position="271"/>
        <end position="328"/>
    </location>
</feature>
<evidence type="ECO:0000256" key="1">
    <source>
        <dbReference type="ARBA" id="ARBA00022729"/>
    </source>
</evidence>
<keyword evidence="2" id="KW-0677">Repeat</keyword>
<evidence type="ECO:0000259" key="5">
    <source>
        <dbReference type="Pfam" id="PF03160"/>
    </source>
</evidence>
<name>A0A1Y0IAC7_9GAMM</name>
<dbReference type="PROSITE" id="PS51257">
    <property type="entry name" value="PROKAR_LIPOPROTEIN"/>
    <property type="match status" value="1"/>
</dbReference>
<dbReference type="InterPro" id="IPR038081">
    <property type="entry name" value="CalX-like_sf"/>
</dbReference>
<feature type="compositionally biased region" description="Acidic residues" evidence="4">
    <location>
        <begin position="153"/>
        <end position="178"/>
    </location>
</feature>
<dbReference type="Proteomes" id="UP000196027">
    <property type="component" value="Chromosome"/>
</dbReference>
<dbReference type="Pfam" id="PF03160">
    <property type="entry name" value="Calx-beta"/>
    <property type="match status" value="2"/>
</dbReference>
<organism evidence="6 7">
    <name type="scientific">Oleiphilus messinensis</name>
    <dbReference type="NCBI Taxonomy" id="141451"/>
    <lineage>
        <taxon>Bacteria</taxon>
        <taxon>Pseudomonadati</taxon>
        <taxon>Pseudomonadota</taxon>
        <taxon>Gammaproteobacteria</taxon>
        <taxon>Oceanospirillales</taxon>
        <taxon>Oleiphilaceae</taxon>
        <taxon>Oleiphilus</taxon>
    </lineage>
</organism>
<feature type="region of interest" description="Disordered" evidence="4">
    <location>
        <begin position="144"/>
        <end position="183"/>
    </location>
</feature>
<dbReference type="RefSeq" id="WP_087462354.1">
    <property type="nucleotide sequence ID" value="NZ_CP021425.1"/>
</dbReference>
<proteinExistence type="predicted"/>
<sequence length="888" mass="96325">MFNKVRNYSALGLFAVLIFLSGCGGSGPSNEVVVLGAPPTRAYLGVEYSYNFGSFGGNDIHNFSLANQPHWLALEKTSNSARQGVIVRGIPGVTGGRRGDEDIGTSDAIVVTANDGNRLGNTSWTITVENNTIDIATVEIIEAEASKDPQAPAEDENGDDTDNTDSENDEDTTEDEVDDTKCEVPDLQTKEVNIDGNLTVFYPVLMSVRLAQPSVEVTRVRYSFTTQFEESFPETAEPNESYARENVDYAVDYIPGTPLSDALTNPDDPYVPGVVTFEPGVTECYIRAYVADDKIGEFTESFTVELEEVIEGLAIISTGSAPFQIQDNEPVVSFAGERTVVLTEGQKKVFTLQLSKPPGTFLISRDAEGNPVQEELSYEVLVQLVVGVGTSTGSEDDYDLSPGDNGNVKLGRVHFNKDQTEATIEITILDTDNDNEPGRDERLVFEIVNQAGTVSPIFDGQELTISINEWTQPLIFEADQGNIVDMVFDVDGNLLVLGYRESAEGVTNFVQIFDRFGQPIGAEVVVSDPSFGALPATSIATYRTANPGGANDEINDNDSLIGFVVGMSRPGNLGGLDGYLRVFSRVSNETVFSPKSELYIGGDGDDVLKAISSNSTSFFVAGNTDGNWASFQSQAETVVTTSTNAGAMDAFVSRLDLSNDELTEAWGTLVGTPADENLKELVDLGSDVNIGFETFGEVEEVYGGKDIALAKLDRSTGETEQLRQYGSTMDDDLLAMSGRTPFIVYSGSFETPAYEIEDLGDTEGLASYDILSTELESFNPRNLYQFNAPLKQSLNVVINNSEQKLLGGYTEGVLEEGMTSSGGLDAILMAQSFLDEEQIFDWKLQFGTPEDDQILELELNSNKIFALWKSGDRSMVSLFTTNGERLTD</sequence>
<evidence type="ECO:0000256" key="3">
    <source>
        <dbReference type="ARBA" id="ARBA00022837"/>
    </source>
</evidence>
<dbReference type="EMBL" id="CP021425">
    <property type="protein sequence ID" value="ARU57458.1"/>
    <property type="molecule type" value="Genomic_DNA"/>
</dbReference>
<dbReference type="Gene3D" id="2.60.40.2030">
    <property type="match status" value="2"/>
</dbReference>
<gene>
    <name evidence="6" type="ORF">OLMES_3420</name>
</gene>
<dbReference type="KEGG" id="ome:OLMES_3420"/>
<feature type="domain" description="Calx-beta" evidence="5">
    <location>
        <begin position="375"/>
        <end position="449"/>
    </location>
</feature>
<keyword evidence="1" id="KW-0732">Signal</keyword>
<evidence type="ECO:0000313" key="6">
    <source>
        <dbReference type="EMBL" id="ARU57458.1"/>
    </source>
</evidence>
<evidence type="ECO:0000256" key="2">
    <source>
        <dbReference type="ARBA" id="ARBA00022737"/>
    </source>
</evidence>
<keyword evidence="3" id="KW-0106">Calcium</keyword>